<dbReference type="OrthoDB" id="9803333at2"/>
<reference evidence="3 4" key="1">
    <citation type="submission" date="2017-10" db="EMBL/GenBank/DDBJ databases">
        <title>Bacillus sp. nov., a halophilic bacterium isolated from a Keqin Lake.</title>
        <authorList>
            <person name="Wang H."/>
        </authorList>
    </citation>
    <scope>NUCLEOTIDE SEQUENCE [LARGE SCALE GENOMIC DNA]</scope>
    <source>
        <strain evidence="3 4">KCTC 13187</strain>
    </source>
</reference>
<dbReference type="Pfam" id="PF13561">
    <property type="entry name" value="adh_short_C2"/>
    <property type="match status" value="1"/>
</dbReference>
<dbReference type="CDD" id="cd05233">
    <property type="entry name" value="SDR_c"/>
    <property type="match status" value="1"/>
</dbReference>
<dbReference type="FunFam" id="3.40.50.720:FF:000173">
    <property type="entry name" value="3-oxoacyl-[acyl-carrier protein] reductase"/>
    <property type="match status" value="1"/>
</dbReference>
<evidence type="ECO:0000256" key="2">
    <source>
        <dbReference type="ARBA" id="ARBA00023002"/>
    </source>
</evidence>
<dbReference type="PRINTS" id="PR00080">
    <property type="entry name" value="SDRFAMILY"/>
</dbReference>
<dbReference type="NCBIfam" id="NF047420">
    <property type="entry name" value="EF_P_mod_YmfI"/>
    <property type="match status" value="1"/>
</dbReference>
<dbReference type="AlphaFoldDB" id="A0A3A9KBQ1"/>
<dbReference type="Proteomes" id="UP000281498">
    <property type="component" value="Unassembled WGS sequence"/>
</dbReference>
<dbReference type="PANTHER" id="PTHR42879">
    <property type="entry name" value="3-OXOACYL-(ACYL-CARRIER-PROTEIN) REDUCTASE"/>
    <property type="match status" value="1"/>
</dbReference>
<dbReference type="RefSeq" id="WP_110936303.1">
    <property type="nucleotide sequence ID" value="NZ_KZ614146.1"/>
</dbReference>
<dbReference type="InterPro" id="IPR002347">
    <property type="entry name" value="SDR_fam"/>
</dbReference>
<dbReference type="GO" id="GO:0004316">
    <property type="term" value="F:3-oxoacyl-[acyl-carrier-protein] reductase (NADPH) activity"/>
    <property type="evidence" value="ECO:0007669"/>
    <property type="project" value="UniProtKB-EC"/>
</dbReference>
<evidence type="ECO:0000313" key="4">
    <source>
        <dbReference type="Proteomes" id="UP000281498"/>
    </source>
</evidence>
<protein>
    <submittedName>
        <fullName evidence="3">3-oxoacyl-ACP reductase</fullName>
        <ecNumber evidence="3">1.1.1.100</ecNumber>
    </submittedName>
</protein>
<gene>
    <name evidence="3" type="primary">fabG</name>
    <name evidence="3" type="ORF">CR203_03180</name>
</gene>
<keyword evidence="4" id="KW-1185">Reference proteome</keyword>
<dbReference type="SUPFAM" id="SSF51735">
    <property type="entry name" value="NAD(P)-binding Rossmann-fold domains"/>
    <property type="match status" value="1"/>
</dbReference>
<evidence type="ECO:0000313" key="3">
    <source>
        <dbReference type="EMBL" id="RKL69058.1"/>
    </source>
</evidence>
<dbReference type="Gene3D" id="3.40.50.720">
    <property type="entry name" value="NAD(P)-binding Rossmann-like Domain"/>
    <property type="match status" value="1"/>
</dbReference>
<name>A0A3A9KBQ1_9BACI</name>
<comment type="similarity">
    <text evidence="1">Belongs to the short-chain dehydrogenases/reductases (SDR) family.</text>
</comment>
<dbReference type="InterPro" id="IPR050259">
    <property type="entry name" value="SDR"/>
</dbReference>
<comment type="caution">
    <text evidence="3">The sequence shown here is derived from an EMBL/GenBank/DDBJ whole genome shotgun (WGS) entry which is preliminary data.</text>
</comment>
<accession>A0A3A9KBQ1</accession>
<dbReference type="EC" id="1.1.1.100" evidence="3"/>
<evidence type="ECO:0000256" key="1">
    <source>
        <dbReference type="ARBA" id="ARBA00006484"/>
    </source>
</evidence>
<dbReference type="InterPro" id="IPR036291">
    <property type="entry name" value="NAD(P)-bd_dom_sf"/>
</dbReference>
<organism evidence="3 4">
    <name type="scientific">Salipaludibacillus neizhouensis</name>
    <dbReference type="NCBI Taxonomy" id="885475"/>
    <lineage>
        <taxon>Bacteria</taxon>
        <taxon>Bacillati</taxon>
        <taxon>Bacillota</taxon>
        <taxon>Bacilli</taxon>
        <taxon>Bacillales</taxon>
        <taxon>Bacillaceae</taxon>
    </lineage>
</organism>
<dbReference type="PANTHER" id="PTHR42879:SF2">
    <property type="entry name" value="3-OXOACYL-[ACYL-CARRIER-PROTEIN] REDUCTASE FABG"/>
    <property type="match status" value="1"/>
</dbReference>
<dbReference type="EMBL" id="PDOE01000001">
    <property type="protein sequence ID" value="RKL69058.1"/>
    <property type="molecule type" value="Genomic_DNA"/>
</dbReference>
<sequence length="243" mass="26435">MTRPVAFISGASGDIGHEISIRLAKAGYDLILHYHKNRSAMDKLLLEIEKTYKSNCKIFQADFADATETISIIQSLSITPEVIVHNAGVSNSGLLQDISQDELATEMAIGLITPSMITKEFLPAMISNKKGKIIFITSIWGETGASNEVSYSMIKGGQNAFVKALAKEVAPSGIQVNGIAPGAIKTKMLDEYTLEEMEHLENSIPAGRIGEAREVAVAVEFLISPEMTYMNGHILRLNGAWYC</sequence>
<proteinExistence type="inferred from homology"/>
<keyword evidence="2 3" id="KW-0560">Oxidoreductase</keyword>
<dbReference type="PRINTS" id="PR00081">
    <property type="entry name" value="GDHRDH"/>
</dbReference>